<evidence type="ECO:0000313" key="1">
    <source>
        <dbReference type="EMBL" id="KGB41824.1"/>
    </source>
</evidence>
<dbReference type="EMBL" id="KL252143">
    <property type="protein sequence ID" value="KGB41824.1"/>
    <property type="molecule type" value="Genomic_DNA"/>
</dbReference>
<dbReference type="STRING" id="6185.A0A095A7Y6"/>
<sequence>MCNSKQTSQWRPCRRLNDIWIRTGAFFSLHRPAVKNFEGSHEFEERLKKLSSDEPFFFLIKPANSILEVMIGMNVLTCVHIDHQ</sequence>
<organism evidence="1">
    <name type="scientific">Schistosoma haematobium</name>
    <name type="common">Blood fluke</name>
    <dbReference type="NCBI Taxonomy" id="6185"/>
    <lineage>
        <taxon>Eukaryota</taxon>
        <taxon>Metazoa</taxon>
        <taxon>Spiralia</taxon>
        <taxon>Lophotrochozoa</taxon>
        <taxon>Platyhelminthes</taxon>
        <taxon>Trematoda</taxon>
        <taxon>Digenea</taxon>
        <taxon>Strigeidida</taxon>
        <taxon>Schistosomatoidea</taxon>
        <taxon>Schistosomatidae</taxon>
        <taxon>Schistosoma</taxon>
    </lineage>
</organism>
<protein>
    <submittedName>
        <fullName evidence="1">Uncharacterized protein</fullName>
    </submittedName>
</protein>
<reference evidence="1" key="1">
    <citation type="journal article" date="2012" name="Nat. Genet.">
        <title>Whole-genome sequence of Schistosoma haematobium.</title>
        <authorList>
            <person name="Young N.D."/>
            <person name="Jex A.R."/>
            <person name="Li B."/>
            <person name="Liu S."/>
            <person name="Yang L."/>
            <person name="Xiong Z."/>
            <person name="Li Y."/>
            <person name="Cantacessi C."/>
            <person name="Hall R.S."/>
            <person name="Xu X."/>
            <person name="Chen F."/>
            <person name="Wu X."/>
            <person name="Zerlotini A."/>
            <person name="Oliveira G."/>
            <person name="Hofmann A."/>
            <person name="Zhang G."/>
            <person name="Fang X."/>
            <person name="Kang Y."/>
            <person name="Campbell B.E."/>
            <person name="Loukas A."/>
            <person name="Ranganathan S."/>
            <person name="Rollinson D."/>
            <person name="Rinaldi G."/>
            <person name="Brindley P.J."/>
            <person name="Yang H."/>
            <person name="Wang J."/>
            <person name="Wang J."/>
            <person name="Gasser R.B."/>
        </authorList>
    </citation>
    <scope>NUCLEOTIDE SEQUENCE [LARGE SCALE GENOMIC DNA]</scope>
</reference>
<gene>
    <name evidence="1" type="ORF">MS3_10372</name>
</gene>
<name>A0A095A7Y6_SCHHA</name>
<dbReference type="AlphaFoldDB" id="A0A095A7Y6"/>
<accession>A0A095A7Y6</accession>
<proteinExistence type="predicted"/>